<accession>A0A085URT8</accession>
<dbReference type="PANTHER" id="PTHR36698:SF2">
    <property type="entry name" value="MCE_MLAD DOMAIN-CONTAINING PROTEIN"/>
    <property type="match status" value="1"/>
</dbReference>
<feature type="domain" description="Mce/MlaD" evidence="2">
    <location>
        <begin position="39"/>
        <end position="116"/>
    </location>
</feature>
<keyword evidence="1" id="KW-0472">Membrane</keyword>
<reference evidence="3 4" key="1">
    <citation type="submission" date="2014-07" db="EMBL/GenBank/DDBJ databases">
        <title>Draft Genome Sequences of Environmental Pseudomonas syringae strains.</title>
        <authorList>
            <person name="Baltrus D.A."/>
            <person name="Berge O."/>
            <person name="Morris C."/>
        </authorList>
    </citation>
    <scope>NUCLEOTIDE SEQUENCE [LARGE SCALE GENOMIC DNA]</scope>
    <source>
        <strain evidence="3 4">CEB003</strain>
    </source>
</reference>
<dbReference type="RefSeq" id="WP_020293342.1">
    <property type="nucleotide sequence ID" value="NZ_JPQT01000141.1"/>
</dbReference>
<evidence type="ECO:0000256" key="1">
    <source>
        <dbReference type="SAM" id="Phobius"/>
    </source>
</evidence>
<feature type="transmembrane region" description="Helical" evidence="1">
    <location>
        <begin position="7"/>
        <end position="29"/>
    </location>
</feature>
<keyword evidence="1" id="KW-1133">Transmembrane helix</keyword>
<evidence type="ECO:0000313" key="4">
    <source>
        <dbReference type="Proteomes" id="UP000028643"/>
    </source>
</evidence>
<dbReference type="InterPro" id="IPR003399">
    <property type="entry name" value="Mce/MlaD"/>
</dbReference>
<keyword evidence="1" id="KW-0812">Transmembrane</keyword>
<dbReference type="AlphaFoldDB" id="A0A085URT8"/>
<dbReference type="Proteomes" id="UP000028643">
    <property type="component" value="Unassembled WGS sequence"/>
</dbReference>
<comment type="caution">
    <text evidence="3">The sequence shown here is derived from an EMBL/GenBank/DDBJ whole genome shotgun (WGS) entry which is preliminary data.</text>
</comment>
<dbReference type="PATRIC" id="fig|317.174.peg.5346"/>
<protein>
    <submittedName>
        <fullName evidence="3">ABC transporter permease</fullName>
    </submittedName>
</protein>
<dbReference type="Pfam" id="PF02470">
    <property type="entry name" value="MlaD"/>
    <property type="match status" value="1"/>
</dbReference>
<organism evidence="3 4">
    <name type="scientific">Pseudomonas syringae</name>
    <dbReference type="NCBI Taxonomy" id="317"/>
    <lineage>
        <taxon>Bacteria</taxon>
        <taxon>Pseudomonadati</taxon>
        <taxon>Pseudomonadota</taxon>
        <taxon>Gammaproteobacteria</taxon>
        <taxon>Pseudomonadales</taxon>
        <taxon>Pseudomonadaceae</taxon>
        <taxon>Pseudomonas</taxon>
    </lineage>
</organism>
<sequence>METRAHHVLIGLFTVLVVAAALLFGLWLAKSSVDSAFKDYEVVFNEAVTGLSQGSAVQYSGIKIGDVITLRLDPKDPRRVLAQIRVTGETPIKQDTQAKLALTGITGTSIIQLSGGTPQSPELVGHDGNLPIIIASPSPISRLLNDSSDLMSSVNQLLQNANLMFSADNVKSLSRTLDHLEQTTGAIADQRDDIRQTLKQLAQVGKQASATMEQTAALMRNANGMLNSDGKQIFNSAEQAMKSLQQSSATINRLLNGNQQSLDSGMQGLGELGPAVRELRDTMSSLRAISRRLEANPSGYLLGSDKNKEFEP</sequence>
<dbReference type="EMBL" id="JPQT01000141">
    <property type="protein sequence ID" value="KFE45901.1"/>
    <property type="molecule type" value="Genomic_DNA"/>
</dbReference>
<gene>
    <name evidence="3" type="ORF">IV02_26175</name>
</gene>
<dbReference type="PANTHER" id="PTHR36698">
    <property type="entry name" value="BLL5892 PROTEIN"/>
    <property type="match status" value="1"/>
</dbReference>
<proteinExistence type="predicted"/>
<name>A0A085URT8_PSESX</name>
<evidence type="ECO:0000313" key="3">
    <source>
        <dbReference type="EMBL" id="KFE45901.1"/>
    </source>
</evidence>
<evidence type="ECO:0000259" key="2">
    <source>
        <dbReference type="Pfam" id="PF02470"/>
    </source>
</evidence>